<proteinExistence type="predicted"/>
<dbReference type="Proteomes" id="UP000626109">
    <property type="component" value="Unassembled WGS sequence"/>
</dbReference>
<dbReference type="InterPro" id="IPR016024">
    <property type="entry name" value="ARM-type_fold"/>
</dbReference>
<protein>
    <submittedName>
        <fullName evidence="1">Uncharacterized protein</fullName>
    </submittedName>
</protein>
<organism evidence="1 2">
    <name type="scientific">Polarella glacialis</name>
    <name type="common">Dinoflagellate</name>
    <dbReference type="NCBI Taxonomy" id="89957"/>
    <lineage>
        <taxon>Eukaryota</taxon>
        <taxon>Sar</taxon>
        <taxon>Alveolata</taxon>
        <taxon>Dinophyceae</taxon>
        <taxon>Suessiales</taxon>
        <taxon>Suessiaceae</taxon>
        <taxon>Polarella</taxon>
    </lineage>
</organism>
<evidence type="ECO:0000313" key="2">
    <source>
        <dbReference type="Proteomes" id="UP000626109"/>
    </source>
</evidence>
<evidence type="ECO:0000313" key="1">
    <source>
        <dbReference type="EMBL" id="CAE8644973.1"/>
    </source>
</evidence>
<dbReference type="Gene3D" id="1.25.10.10">
    <property type="entry name" value="Leucine-rich Repeat Variant"/>
    <property type="match status" value="1"/>
</dbReference>
<name>A0A813I5H0_POLGL</name>
<dbReference type="AlphaFoldDB" id="A0A813I5H0"/>
<gene>
    <name evidence="1" type="ORF">PGLA2088_LOCUS3517</name>
</gene>
<reference evidence="1" key="1">
    <citation type="submission" date="2021-02" db="EMBL/GenBank/DDBJ databases">
        <authorList>
            <person name="Dougan E. K."/>
            <person name="Rhodes N."/>
            <person name="Thang M."/>
            <person name="Chan C."/>
        </authorList>
    </citation>
    <scope>NUCLEOTIDE SEQUENCE</scope>
</reference>
<comment type="caution">
    <text evidence="1">The sequence shown here is derived from an EMBL/GenBank/DDBJ whole genome shotgun (WGS) entry which is preliminary data.</text>
</comment>
<sequence>ELHHTSASVLWALSESGERAATEIAAQGGLEVLLAAMKVHSGSLEMLRWSASALQSLFEQGGEDVARVAVAYGAAETLVTCMATNAGEAELEERCLAAVATLAQKGGIAAVLAVLDAGGQSAADEAITRHPGSTEIQNWAEALFLSVESCADEETGELPGGFVRGEDTSEFHGFLHQVVRSMNHFLMVALQIRQTLMYVWRFHRTWSLSAKLVLRRSPSPASWTVPFPP</sequence>
<dbReference type="EMBL" id="CAJNNW010003045">
    <property type="protein sequence ID" value="CAE8644973.1"/>
    <property type="molecule type" value="Genomic_DNA"/>
</dbReference>
<accession>A0A813I5H0</accession>
<dbReference type="InterPro" id="IPR011989">
    <property type="entry name" value="ARM-like"/>
</dbReference>
<feature type="non-terminal residue" evidence="1">
    <location>
        <position position="229"/>
    </location>
</feature>
<dbReference type="SUPFAM" id="SSF48371">
    <property type="entry name" value="ARM repeat"/>
    <property type="match status" value="1"/>
</dbReference>